<dbReference type="GO" id="GO:0008285">
    <property type="term" value="P:negative regulation of cell population proliferation"/>
    <property type="evidence" value="ECO:0007669"/>
    <property type="project" value="TreeGrafter"/>
</dbReference>
<name>A0A5J5CWP6_9PERO</name>
<feature type="domain" description="Integrase catalytic" evidence="7">
    <location>
        <begin position="1"/>
        <end position="45"/>
    </location>
</feature>
<evidence type="ECO:0000256" key="4">
    <source>
        <dbReference type="ARBA" id="ARBA00023136"/>
    </source>
</evidence>
<dbReference type="PROSITE" id="PS50994">
    <property type="entry name" value="INTEGRASE"/>
    <property type="match status" value="1"/>
</dbReference>
<evidence type="ECO:0000256" key="6">
    <source>
        <dbReference type="SAM" id="Phobius"/>
    </source>
</evidence>
<dbReference type="SUPFAM" id="SSF53098">
    <property type="entry name" value="Ribonuclease H-like"/>
    <property type="match status" value="1"/>
</dbReference>
<evidence type="ECO:0000256" key="1">
    <source>
        <dbReference type="ARBA" id="ARBA00006410"/>
    </source>
</evidence>
<dbReference type="EMBL" id="VOFY01000015">
    <property type="protein sequence ID" value="KAA8585579.1"/>
    <property type="molecule type" value="Genomic_DNA"/>
</dbReference>
<organism evidence="8 9">
    <name type="scientific">Etheostoma spectabile</name>
    <name type="common">orangethroat darter</name>
    <dbReference type="NCBI Taxonomy" id="54343"/>
    <lineage>
        <taxon>Eukaryota</taxon>
        <taxon>Metazoa</taxon>
        <taxon>Chordata</taxon>
        <taxon>Craniata</taxon>
        <taxon>Vertebrata</taxon>
        <taxon>Euteleostomi</taxon>
        <taxon>Actinopterygii</taxon>
        <taxon>Neopterygii</taxon>
        <taxon>Teleostei</taxon>
        <taxon>Neoteleostei</taxon>
        <taxon>Acanthomorphata</taxon>
        <taxon>Eupercaria</taxon>
        <taxon>Perciformes</taxon>
        <taxon>Percoidei</taxon>
        <taxon>Percidae</taxon>
        <taxon>Etheostomatinae</taxon>
        <taxon>Etheostoma</taxon>
    </lineage>
</organism>
<reference evidence="8 9" key="1">
    <citation type="submission" date="2019-08" db="EMBL/GenBank/DDBJ databases">
        <title>A chromosome-level genome assembly, high-density linkage maps, and genome scans reveal the genomic architecture of hybrid incompatibilities underlying speciation via character displacement in darters (Percidae: Etheostominae).</title>
        <authorList>
            <person name="Moran R.L."/>
            <person name="Catchen J.M."/>
            <person name="Fuller R.C."/>
        </authorList>
    </citation>
    <scope>NUCLEOTIDE SEQUENCE [LARGE SCALE GENOMIC DNA]</scope>
    <source>
        <strain evidence="8">EspeVRDwgs_2016</strain>
        <tissue evidence="8">Muscle</tissue>
    </source>
</reference>
<evidence type="ECO:0000259" key="7">
    <source>
        <dbReference type="PROSITE" id="PS50994"/>
    </source>
</evidence>
<keyword evidence="2 6" id="KW-0812">Transmembrane</keyword>
<dbReference type="Pfam" id="PF06789">
    <property type="entry name" value="MINAR1_C"/>
    <property type="match status" value="1"/>
</dbReference>
<keyword evidence="4 6" id="KW-0472">Membrane</keyword>
<gene>
    <name evidence="8" type="ORF">FQN60_004273</name>
</gene>
<keyword evidence="9" id="KW-1185">Reference proteome</keyword>
<evidence type="ECO:0000313" key="8">
    <source>
        <dbReference type="EMBL" id="KAA8585579.1"/>
    </source>
</evidence>
<dbReference type="GO" id="GO:0012505">
    <property type="term" value="C:endomembrane system"/>
    <property type="evidence" value="ECO:0007669"/>
    <property type="project" value="UniProtKB-SubCell"/>
</dbReference>
<dbReference type="GO" id="GO:0032007">
    <property type="term" value="P:negative regulation of TOR signaling"/>
    <property type="evidence" value="ECO:0007669"/>
    <property type="project" value="TreeGrafter"/>
</dbReference>
<dbReference type="Proteomes" id="UP000327493">
    <property type="component" value="Chromosome 15"/>
</dbReference>
<dbReference type="PANTHER" id="PTHR31530">
    <property type="entry name" value="MAJOR INTRINSICALLY DISORDERED NOTCH2-BINDING RECEPTOR 1 MINAR1 FAMILY MEMBER"/>
    <property type="match status" value="1"/>
</dbReference>
<accession>A0A5J5CWP6</accession>
<dbReference type="AlphaFoldDB" id="A0A5J5CWP6"/>
<dbReference type="GO" id="GO:0003676">
    <property type="term" value="F:nucleic acid binding"/>
    <property type="evidence" value="ECO:0007669"/>
    <property type="project" value="InterPro"/>
</dbReference>
<evidence type="ECO:0000256" key="3">
    <source>
        <dbReference type="ARBA" id="ARBA00022989"/>
    </source>
</evidence>
<comment type="caution">
    <text evidence="8">The sequence shown here is derived from an EMBL/GenBank/DDBJ whole genome shotgun (WGS) entry which is preliminary data.</text>
</comment>
<evidence type="ECO:0000256" key="5">
    <source>
        <dbReference type="ARBA" id="ARBA00037847"/>
    </source>
</evidence>
<sequence length="292" mass="32952">MFTRWGVPTFLVSDHGPQFTSSLLSSLCESWGVTQKLTTAYHPRTLKTMIASFVGEQDRDRWLPEFRFAINTAVHETTGVSPALLALGRNLKGPLKRLIHKAPAPSTSTYNTAERDRQYELPQAHRPPKPPKESYLRELVFTPHPFTPSNKAHMKGSPLYTDLRLTSLSDGKRGQPSWTIKEYERNSEKKGKQLTALDLQTQESLNPNNLEYWMENIYTPSFDSLLKRKEAEFRRAKVCKIGMLIAAATCTVILVIVVPICTMNITVRTTSLSRLGNMSCRAFRSSSLHTGP</sequence>
<dbReference type="Gene3D" id="3.30.420.10">
    <property type="entry name" value="Ribonuclease H-like superfamily/Ribonuclease H"/>
    <property type="match status" value="1"/>
</dbReference>
<comment type="subcellular location">
    <subcellularLocation>
        <location evidence="5">Endomembrane system</location>
        <topology evidence="5">Single-pass membrane protein</topology>
    </subcellularLocation>
</comment>
<dbReference type="InterPro" id="IPR036397">
    <property type="entry name" value="RNaseH_sf"/>
</dbReference>
<dbReference type="PANTHER" id="PTHR31530:SF2">
    <property type="entry name" value="MAJOR INTRINSICALLY DISORDERED NOTCH2-BINDING RECEPTOR 1"/>
    <property type="match status" value="1"/>
</dbReference>
<evidence type="ECO:0000313" key="9">
    <source>
        <dbReference type="Proteomes" id="UP000327493"/>
    </source>
</evidence>
<feature type="transmembrane region" description="Helical" evidence="6">
    <location>
        <begin position="241"/>
        <end position="265"/>
    </location>
</feature>
<dbReference type="InterPro" id="IPR001584">
    <property type="entry name" value="Integrase_cat-core"/>
</dbReference>
<proteinExistence type="inferred from homology"/>
<keyword evidence="3 6" id="KW-1133">Transmembrane helix</keyword>
<dbReference type="GO" id="GO:0015074">
    <property type="term" value="P:DNA integration"/>
    <property type="evidence" value="ECO:0007669"/>
    <property type="project" value="InterPro"/>
</dbReference>
<dbReference type="GO" id="GO:0005886">
    <property type="term" value="C:plasma membrane"/>
    <property type="evidence" value="ECO:0007669"/>
    <property type="project" value="TreeGrafter"/>
</dbReference>
<dbReference type="InterPro" id="IPR009626">
    <property type="entry name" value="MINAR1-like_C"/>
</dbReference>
<comment type="similarity">
    <text evidence="1">Belongs to the MINAR family.</text>
</comment>
<dbReference type="InterPro" id="IPR039706">
    <property type="entry name" value="MINAR1-like"/>
</dbReference>
<dbReference type="InterPro" id="IPR012337">
    <property type="entry name" value="RNaseH-like_sf"/>
</dbReference>
<protein>
    <recommendedName>
        <fullName evidence="7">Integrase catalytic domain-containing protein</fullName>
    </recommendedName>
</protein>
<evidence type="ECO:0000256" key="2">
    <source>
        <dbReference type="ARBA" id="ARBA00022692"/>
    </source>
</evidence>